<proteinExistence type="predicted"/>
<dbReference type="EMBL" id="JAVDVX010000006">
    <property type="protein sequence ID" value="MDR7091158.1"/>
    <property type="molecule type" value="Genomic_DNA"/>
</dbReference>
<protein>
    <submittedName>
        <fullName evidence="1">DCC family thiol-disulfide oxidoreductase YuxK</fullName>
    </submittedName>
</protein>
<dbReference type="Proteomes" id="UP001253595">
    <property type="component" value="Unassembled WGS sequence"/>
</dbReference>
<evidence type="ECO:0000313" key="1">
    <source>
        <dbReference type="EMBL" id="MDR7091158.1"/>
    </source>
</evidence>
<keyword evidence="2" id="KW-1185">Reference proteome</keyword>
<accession>A0ABU1V121</accession>
<evidence type="ECO:0000313" key="2">
    <source>
        <dbReference type="Proteomes" id="UP001253595"/>
    </source>
</evidence>
<name>A0ABU1V121_9GAMM</name>
<dbReference type="Pfam" id="PF04134">
    <property type="entry name" value="DCC1-like"/>
    <property type="match status" value="1"/>
</dbReference>
<reference evidence="1 2" key="1">
    <citation type="submission" date="2023-07" db="EMBL/GenBank/DDBJ databases">
        <title>Sorghum-associated microbial communities from plants grown in Nebraska, USA.</title>
        <authorList>
            <person name="Schachtman D."/>
        </authorList>
    </citation>
    <scope>NUCLEOTIDE SEQUENCE [LARGE SCALE GENOMIC DNA]</scope>
    <source>
        <strain evidence="1 2">BE190</strain>
    </source>
</reference>
<dbReference type="PANTHER" id="PTHR33639">
    <property type="entry name" value="THIOL-DISULFIDE OXIDOREDUCTASE DCC"/>
    <property type="match status" value="1"/>
</dbReference>
<gene>
    <name evidence="1" type="ORF">J2X05_003193</name>
</gene>
<dbReference type="PANTHER" id="PTHR33639:SF2">
    <property type="entry name" value="DUF393 DOMAIN-CONTAINING PROTEIN"/>
    <property type="match status" value="1"/>
</dbReference>
<sequence>MMVLEAKYPPAVNPGDQIILFDAVCKLCNRWSRFIIRFDKQHRFTLCSVQSEQGQAILQWFGYPLDRFETMLLVQGDQAIAKSDAFLEIVRQLPLPWPLLGIAKILPQKVRDWCYDRIALNRYELFGKYEYCLLANPDHERRFL</sequence>
<dbReference type="InterPro" id="IPR052927">
    <property type="entry name" value="DCC_oxidoreductase"/>
</dbReference>
<organism evidence="1 2">
    <name type="scientific">Cellvibrio fibrivorans</name>
    <dbReference type="NCBI Taxonomy" id="126350"/>
    <lineage>
        <taxon>Bacteria</taxon>
        <taxon>Pseudomonadati</taxon>
        <taxon>Pseudomonadota</taxon>
        <taxon>Gammaproteobacteria</taxon>
        <taxon>Cellvibrionales</taxon>
        <taxon>Cellvibrionaceae</taxon>
        <taxon>Cellvibrio</taxon>
    </lineage>
</organism>
<dbReference type="InterPro" id="IPR007263">
    <property type="entry name" value="DCC1-like"/>
</dbReference>
<comment type="caution">
    <text evidence="1">The sequence shown here is derived from an EMBL/GenBank/DDBJ whole genome shotgun (WGS) entry which is preliminary data.</text>
</comment>